<comment type="caution">
    <text evidence="2">The sequence shown here is derived from an EMBL/GenBank/DDBJ whole genome shotgun (WGS) entry which is preliminary data.</text>
</comment>
<dbReference type="AlphaFoldDB" id="A0ABD3M6E1"/>
<proteinExistence type="predicted"/>
<accession>A0ABD3M6E1</accession>
<keyword evidence="1" id="KW-0472">Membrane</keyword>
<evidence type="ECO:0000313" key="2">
    <source>
        <dbReference type="EMBL" id="KAL3757596.1"/>
    </source>
</evidence>
<name>A0ABD3M6E1_9STRA</name>
<protein>
    <submittedName>
        <fullName evidence="2">Uncharacterized protein</fullName>
    </submittedName>
</protein>
<keyword evidence="3" id="KW-1185">Reference proteome</keyword>
<feature type="transmembrane region" description="Helical" evidence="1">
    <location>
        <begin position="131"/>
        <end position="150"/>
    </location>
</feature>
<evidence type="ECO:0000313" key="3">
    <source>
        <dbReference type="Proteomes" id="UP001530293"/>
    </source>
</evidence>
<keyword evidence="1" id="KW-0812">Transmembrane</keyword>
<feature type="transmembrane region" description="Helical" evidence="1">
    <location>
        <begin position="100"/>
        <end position="119"/>
    </location>
</feature>
<feature type="transmembrane region" description="Helical" evidence="1">
    <location>
        <begin position="28"/>
        <end position="49"/>
    </location>
</feature>
<dbReference type="Proteomes" id="UP001530293">
    <property type="component" value="Unassembled WGS sequence"/>
</dbReference>
<reference evidence="2 3" key="1">
    <citation type="submission" date="2024-10" db="EMBL/GenBank/DDBJ databases">
        <title>Updated reference genomes for cyclostephanoid diatoms.</title>
        <authorList>
            <person name="Roberts W.R."/>
            <person name="Alverson A.J."/>
        </authorList>
    </citation>
    <scope>NUCLEOTIDE SEQUENCE [LARGE SCALE GENOMIC DNA]</scope>
    <source>
        <strain evidence="2 3">AJA232-27</strain>
    </source>
</reference>
<gene>
    <name evidence="2" type="ORF">ACHAWU_004698</name>
</gene>
<keyword evidence="1" id="KW-1133">Transmembrane helix</keyword>
<sequence length="167" mass="18708">MNYNPSSSYNTRGASPPLSYYFLPRQRLNTLLLIHSIASFTIGGVGYLNPSAAQLFFSMESDRERGVGRILTRLFCCLIFAQGIMILRARKINDPEIKRAFIMAYFICFAGSSLALIMEHMSNEGIVDGKFFGVMKIFVMMGLTGGYGWFTFMQPPLVYSLSGHRVG</sequence>
<feature type="transmembrane region" description="Helical" evidence="1">
    <location>
        <begin position="70"/>
        <end position="88"/>
    </location>
</feature>
<dbReference type="EMBL" id="JALLBG020000257">
    <property type="protein sequence ID" value="KAL3757596.1"/>
    <property type="molecule type" value="Genomic_DNA"/>
</dbReference>
<organism evidence="2 3">
    <name type="scientific">Discostella pseudostelligera</name>
    <dbReference type="NCBI Taxonomy" id="259834"/>
    <lineage>
        <taxon>Eukaryota</taxon>
        <taxon>Sar</taxon>
        <taxon>Stramenopiles</taxon>
        <taxon>Ochrophyta</taxon>
        <taxon>Bacillariophyta</taxon>
        <taxon>Coscinodiscophyceae</taxon>
        <taxon>Thalassiosirophycidae</taxon>
        <taxon>Stephanodiscales</taxon>
        <taxon>Stephanodiscaceae</taxon>
        <taxon>Discostella</taxon>
    </lineage>
</organism>
<evidence type="ECO:0000256" key="1">
    <source>
        <dbReference type="SAM" id="Phobius"/>
    </source>
</evidence>